<comment type="caution">
    <text evidence="2">The sequence shown here is derived from an EMBL/GenBank/DDBJ whole genome shotgun (WGS) entry which is preliminary data.</text>
</comment>
<keyword evidence="1" id="KW-0812">Transmembrane</keyword>
<accession>A0ABV9F5R1</accession>
<feature type="transmembrane region" description="Helical" evidence="1">
    <location>
        <begin position="367"/>
        <end position="385"/>
    </location>
</feature>
<dbReference type="EMBL" id="JBHSFZ010000064">
    <property type="protein sequence ID" value="MFC4596335.1"/>
    <property type="molecule type" value="Genomic_DNA"/>
</dbReference>
<evidence type="ECO:0000313" key="2">
    <source>
        <dbReference type="EMBL" id="MFC4596335.1"/>
    </source>
</evidence>
<evidence type="ECO:0000256" key="1">
    <source>
        <dbReference type="SAM" id="Phobius"/>
    </source>
</evidence>
<reference evidence="3" key="1">
    <citation type="journal article" date="2019" name="Int. J. Syst. Evol. Microbiol.">
        <title>The Global Catalogue of Microorganisms (GCM) 10K type strain sequencing project: providing services to taxonomists for standard genome sequencing and annotation.</title>
        <authorList>
            <consortium name="The Broad Institute Genomics Platform"/>
            <consortium name="The Broad Institute Genome Sequencing Center for Infectious Disease"/>
            <person name="Wu L."/>
            <person name="Ma J."/>
        </authorList>
    </citation>
    <scope>NUCLEOTIDE SEQUENCE [LARGE SCALE GENOMIC DNA]</scope>
    <source>
        <strain evidence="3">NBRC 103632</strain>
    </source>
</reference>
<protein>
    <submittedName>
        <fullName evidence="2">Uncharacterized protein</fullName>
    </submittedName>
</protein>
<feature type="transmembrane region" description="Helical" evidence="1">
    <location>
        <begin position="293"/>
        <end position="309"/>
    </location>
</feature>
<keyword evidence="1" id="KW-1133">Transmembrane helix</keyword>
<organism evidence="2 3">
    <name type="scientific">Sphingobium tyrosinilyticum</name>
    <dbReference type="NCBI Taxonomy" id="2715436"/>
    <lineage>
        <taxon>Bacteria</taxon>
        <taxon>Pseudomonadati</taxon>
        <taxon>Pseudomonadota</taxon>
        <taxon>Alphaproteobacteria</taxon>
        <taxon>Sphingomonadales</taxon>
        <taxon>Sphingomonadaceae</taxon>
        <taxon>Sphingobium</taxon>
    </lineage>
</organism>
<feature type="transmembrane region" description="Helical" evidence="1">
    <location>
        <begin position="261"/>
        <end position="281"/>
    </location>
</feature>
<sequence>MTFAAILSASRASSDSSAALRASLHFAGQTLVEYQARQAARAGADRIMILVSVITPALSQAVDRLSTDGIAVALVRDMVSMVRDAPRDSDVLLVADGIIVAQAHFDAIAEREGNALLVTDDSRASAPLERIDAGQRWAGLARISPDLLFGTLDMIGDWDLSLTLVRAAVQNGARRVTVPQDDLLTGRVALVDGQSQADLVAQAMMSTGSTAKRTRGLAEHVLLCPVARMLSPALMRTQVPATQVRIAAMALSAIGLVPIELLWPAAGFLMLFLALGLAEIADRLDELALRSPPTGWAAFVVPLFAIGGISLAGESVLATCLALLLAIVQFADRWRKTGGARHWMIFTPASAVFLLLLTALFGATMLGYTLAMLAVIASVGAIILLKRA</sequence>
<dbReference type="RefSeq" id="WP_066527842.1">
    <property type="nucleotide sequence ID" value="NZ_JBHSFZ010000064.1"/>
</dbReference>
<name>A0ABV9F5R1_9SPHN</name>
<evidence type="ECO:0000313" key="3">
    <source>
        <dbReference type="Proteomes" id="UP001595957"/>
    </source>
</evidence>
<dbReference type="Proteomes" id="UP001595957">
    <property type="component" value="Unassembled WGS sequence"/>
</dbReference>
<proteinExistence type="predicted"/>
<gene>
    <name evidence="2" type="ORF">ACFO3E_19485</name>
</gene>
<keyword evidence="1" id="KW-0472">Membrane</keyword>
<feature type="transmembrane region" description="Helical" evidence="1">
    <location>
        <begin position="343"/>
        <end position="361"/>
    </location>
</feature>
<keyword evidence="3" id="KW-1185">Reference proteome</keyword>